<gene>
    <name evidence="2" type="ORF">H9865_11955</name>
</gene>
<organism evidence="2 3">
    <name type="scientific">Candidatus Allofournierella pullicola</name>
    <dbReference type="NCBI Taxonomy" id="2838596"/>
    <lineage>
        <taxon>Bacteria</taxon>
        <taxon>Bacillati</taxon>
        <taxon>Bacillota</taxon>
        <taxon>Clostridia</taxon>
        <taxon>Eubacteriales</taxon>
        <taxon>Oscillospiraceae</taxon>
        <taxon>Allofournierella</taxon>
    </lineage>
</organism>
<dbReference type="InterPro" id="IPR048447">
    <property type="entry name" value="DUF1980_C"/>
</dbReference>
<comment type="caution">
    <text evidence="2">The sequence shown here is derived from an EMBL/GenBank/DDBJ whole genome shotgun (WGS) entry which is preliminary data.</text>
</comment>
<dbReference type="Pfam" id="PF21537">
    <property type="entry name" value="DUF1980_C"/>
    <property type="match status" value="1"/>
</dbReference>
<dbReference type="InterPro" id="IPR027417">
    <property type="entry name" value="P-loop_NTPase"/>
</dbReference>
<name>A0A9D2AEP2_9FIRM</name>
<proteinExistence type="predicted"/>
<dbReference type="EMBL" id="DXFW01000040">
    <property type="protein sequence ID" value="HIX06791.1"/>
    <property type="molecule type" value="Genomic_DNA"/>
</dbReference>
<protein>
    <submittedName>
        <fullName evidence="2">Outer membrane insertion C- signal</fullName>
    </submittedName>
</protein>
<dbReference type="Gene3D" id="3.40.50.300">
    <property type="entry name" value="P-loop containing nucleotide triphosphate hydrolases"/>
    <property type="match status" value="1"/>
</dbReference>
<dbReference type="AlphaFoldDB" id="A0A9D2AEP2"/>
<evidence type="ECO:0000259" key="1">
    <source>
        <dbReference type="Pfam" id="PF21537"/>
    </source>
</evidence>
<reference evidence="2" key="2">
    <citation type="submission" date="2021-04" db="EMBL/GenBank/DDBJ databases">
        <authorList>
            <person name="Gilroy R."/>
        </authorList>
    </citation>
    <scope>NUCLEOTIDE SEQUENCE</scope>
    <source>
        <strain evidence="2">2239</strain>
    </source>
</reference>
<reference evidence="2" key="1">
    <citation type="journal article" date="2021" name="PeerJ">
        <title>Extensive microbial diversity within the chicken gut microbiome revealed by metagenomics and culture.</title>
        <authorList>
            <person name="Gilroy R."/>
            <person name="Ravi A."/>
            <person name="Getino M."/>
            <person name="Pursley I."/>
            <person name="Horton D.L."/>
            <person name="Alikhan N.F."/>
            <person name="Baker D."/>
            <person name="Gharbi K."/>
            <person name="Hall N."/>
            <person name="Watson M."/>
            <person name="Adriaenssens E.M."/>
            <person name="Foster-Nyarko E."/>
            <person name="Jarju S."/>
            <person name="Secka A."/>
            <person name="Antonio M."/>
            <person name="Oren A."/>
            <person name="Chaudhuri R.R."/>
            <person name="La Ragione R."/>
            <person name="Hildebrand F."/>
            <person name="Pallen M.J."/>
        </authorList>
    </citation>
    <scope>NUCLEOTIDE SEQUENCE</scope>
    <source>
        <strain evidence="2">2239</strain>
    </source>
</reference>
<accession>A0A9D2AEP2</accession>
<evidence type="ECO:0000313" key="3">
    <source>
        <dbReference type="Proteomes" id="UP000824193"/>
    </source>
</evidence>
<sequence length="319" mass="35840">MAATEIPVYLFLGQLESGKTTFIQETMNDPKFDSGDKTLLLICEEGEVEYRPEEFAFGGVTVDTIDSQADLTPDVLEEKAKKSGAGRVLIEYNGMWPLSALMEALPPHWLVYQTICTADGTTFRTYFENMRQLMLEKFGASELLVVNRAEAVSSSDDRDYIHKAVRQASRRCDIAYEYSDGSVEYDDLPDELPFDIEADVIDIGDEDFGIWYLDASEDPEKYAGKTVRFTAQVCQTPRVGQGQFVPGRFAMTCCVEDIQFVGFPCKYDDAKKLAQRSWIKLTAKVRVQFHPLFGGKGPVLTALEVEPAKPLEQDYVTFS</sequence>
<dbReference type="SUPFAM" id="SSF52540">
    <property type="entry name" value="P-loop containing nucleoside triphosphate hydrolases"/>
    <property type="match status" value="1"/>
</dbReference>
<evidence type="ECO:0000313" key="2">
    <source>
        <dbReference type="EMBL" id="HIX06791.1"/>
    </source>
</evidence>
<dbReference type="Proteomes" id="UP000824193">
    <property type="component" value="Unassembled WGS sequence"/>
</dbReference>
<feature type="domain" description="DUF1980" evidence="1">
    <location>
        <begin position="197"/>
        <end position="316"/>
    </location>
</feature>